<accession>A0A829H963</accession>
<comment type="caution">
    <text evidence="2">The sequence shown here is derived from an EMBL/GenBank/DDBJ whole genome shotgun (WGS) entry which is preliminary data.</text>
</comment>
<sequence>MSYASDVADQTFKCTADVAIDSTDPFSICKTYDYGVKRVTMPNSTMGLSVRTNRCATIFLSDNLTNSQELLVLLHEVGHCRMHKNDSTPFMRSMMFGGWIPRIEREANEFAVRYMVDILKAQDVELTTTYGILQYFDLPESFNRFVLV</sequence>
<evidence type="ECO:0000259" key="1">
    <source>
        <dbReference type="Pfam" id="PF06114"/>
    </source>
</evidence>
<feature type="domain" description="IrrE N-terminal-like" evidence="1">
    <location>
        <begin position="50"/>
        <end position="116"/>
    </location>
</feature>
<protein>
    <recommendedName>
        <fullName evidence="1">IrrE N-terminal-like domain-containing protein</fullName>
    </recommendedName>
</protein>
<reference evidence="2 3" key="1">
    <citation type="journal article" date="2013" name="PLoS ONE">
        <title>Lactobacillus paracasei comparative genomics: towards species pan-genome definition and exploitation of diversity.</title>
        <authorList>
            <person name="Smokvina T."/>
            <person name="Wels M."/>
            <person name="Polka J."/>
            <person name="Chervaux C."/>
            <person name="Brisse S."/>
            <person name="Boekhorst J."/>
            <person name="van Hylckama Vlieg J.E."/>
            <person name="Siezen R.J."/>
        </authorList>
    </citation>
    <scope>NUCLEOTIDE SEQUENCE [LARGE SCALE GENOMIC DNA]</scope>
    <source>
        <strain evidence="2 3">Lpp41</strain>
    </source>
</reference>
<name>A0A829H963_LACPA</name>
<evidence type="ECO:0000313" key="2">
    <source>
        <dbReference type="EMBL" id="EPC74287.1"/>
    </source>
</evidence>
<dbReference type="InterPro" id="IPR010359">
    <property type="entry name" value="IrrE_HExxH"/>
</dbReference>
<dbReference type="AlphaFoldDB" id="A0A829H963"/>
<evidence type="ECO:0000313" key="3">
    <source>
        <dbReference type="Proteomes" id="UP000014244"/>
    </source>
</evidence>
<dbReference type="Gene3D" id="1.10.10.2910">
    <property type="match status" value="1"/>
</dbReference>
<organism evidence="2 3">
    <name type="scientific">Lacticaseibacillus paracasei subsp. paracasei Lpp41</name>
    <dbReference type="NCBI Taxonomy" id="1256208"/>
    <lineage>
        <taxon>Bacteria</taxon>
        <taxon>Bacillati</taxon>
        <taxon>Bacillota</taxon>
        <taxon>Bacilli</taxon>
        <taxon>Lactobacillales</taxon>
        <taxon>Lactobacillaceae</taxon>
        <taxon>Lacticaseibacillus</taxon>
    </lineage>
</organism>
<dbReference type="Pfam" id="PF06114">
    <property type="entry name" value="Peptidase_M78"/>
    <property type="match status" value="1"/>
</dbReference>
<proteinExistence type="predicted"/>
<dbReference type="EMBL" id="ANKE01000220">
    <property type="protein sequence ID" value="EPC74287.1"/>
    <property type="molecule type" value="Genomic_DNA"/>
</dbReference>
<dbReference type="Proteomes" id="UP000014244">
    <property type="component" value="Unassembled WGS sequence"/>
</dbReference>
<gene>
    <name evidence="2" type="ORF">Lpp41_04371</name>
</gene>